<dbReference type="AlphaFoldDB" id="A0AAU8HRR3"/>
<dbReference type="SMART" id="SM00729">
    <property type="entry name" value="Elp3"/>
    <property type="match status" value="1"/>
</dbReference>
<dbReference type="SFLD" id="SFLDG01082">
    <property type="entry name" value="B12-binding_domain_containing"/>
    <property type="match status" value="1"/>
</dbReference>
<dbReference type="GO" id="GO:0046872">
    <property type="term" value="F:metal ion binding"/>
    <property type="evidence" value="ECO:0007669"/>
    <property type="project" value="UniProtKB-KW"/>
</dbReference>
<evidence type="ECO:0000256" key="2">
    <source>
        <dbReference type="ARBA" id="ARBA00022691"/>
    </source>
</evidence>
<evidence type="ECO:0000313" key="7">
    <source>
        <dbReference type="EMBL" id="XCI28019.1"/>
    </source>
</evidence>
<dbReference type="InterPro" id="IPR006638">
    <property type="entry name" value="Elp3/MiaA/NifB-like_rSAM"/>
</dbReference>
<evidence type="ECO:0000259" key="6">
    <source>
        <dbReference type="PROSITE" id="PS51918"/>
    </source>
</evidence>
<proteinExistence type="predicted"/>
<name>A0AAU8HRR3_9FIRM</name>
<keyword evidence="4" id="KW-0408">Iron</keyword>
<dbReference type="InterPro" id="IPR013785">
    <property type="entry name" value="Aldolase_TIM"/>
</dbReference>
<gene>
    <name evidence="7" type="ORF">PRVXH_001952</name>
</gene>
<evidence type="ECO:0000256" key="1">
    <source>
        <dbReference type="ARBA" id="ARBA00001966"/>
    </source>
</evidence>
<sequence length="288" mass="32237">MNYHMPLYRPPSEAKSAIIQVTLGCSHNKCSFCSMYKEKTFTVKSKEEIVNHIDSIAQHQKNASRVFLADGNVLALATNKLLFILQQVRSKFPSLERISCYAGPKDLINKTCEELLQLKAAGLDMLYLGVESGNDAVLAQVEKGVNSSEMVKAGQKAKEAGFLLSTMVISGLGGQNRFYQHAIDSANIISQIDPHYFSVLTLMVEEGTTLQKQVKEGKFKLLTPSQVLEEMVLIITNLNLNKTIFRANHASNYFFLAGVLDEDKDKLLNQLNQIKKSNEFRSENWRGL</sequence>
<dbReference type="PANTHER" id="PTHR43409">
    <property type="entry name" value="ANAEROBIC MAGNESIUM-PROTOPORPHYRIN IX MONOMETHYL ESTER CYCLASE-RELATED"/>
    <property type="match status" value="1"/>
</dbReference>
<dbReference type="SUPFAM" id="SSF102114">
    <property type="entry name" value="Radical SAM enzymes"/>
    <property type="match status" value="1"/>
</dbReference>
<comment type="cofactor">
    <cofactor evidence="1">
        <name>[4Fe-4S] cluster</name>
        <dbReference type="ChEBI" id="CHEBI:49883"/>
    </cofactor>
</comment>
<dbReference type="EMBL" id="CP159485">
    <property type="protein sequence ID" value="XCI28019.1"/>
    <property type="molecule type" value="Genomic_DNA"/>
</dbReference>
<evidence type="ECO:0000256" key="5">
    <source>
        <dbReference type="ARBA" id="ARBA00023014"/>
    </source>
</evidence>
<keyword evidence="2" id="KW-0949">S-adenosyl-L-methionine</keyword>
<dbReference type="Gene3D" id="3.20.20.70">
    <property type="entry name" value="Aldolase class I"/>
    <property type="match status" value="1"/>
</dbReference>
<dbReference type="SFLD" id="SFLDS00029">
    <property type="entry name" value="Radical_SAM"/>
    <property type="match status" value="1"/>
</dbReference>
<reference evidence="7" key="2">
    <citation type="submission" date="2024-06" db="EMBL/GenBank/DDBJ databases">
        <authorList>
            <person name="Petrova K.O."/>
            <person name="Toshchakov S.V."/>
            <person name="Boltjanskaja Y.V."/>
            <person name="Kevbrin V.V."/>
        </authorList>
    </citation>
    <scope>NUCLEOTIDE SEQUENCE</scope>
    <source>
        <strain evidence="7">Z-710</strain>
    </source>
</reference>
<keyword evidence="3" id="KW-0479">Metal-binding</keyword>
<evidence type="ECO:0000256" key="4">
    <source>
        <dbReference type="ARBA" id="ARBA00023004"/>
    </source>
</evidence>
<keyword evidence="5" id="KW-0411">Iron-sulfur</keyword>
<reference evidence="7" key="1">
    <citation type="journal article" date="2018" name="Antonie Van Leeuwenhoek">
        <title>Proteinivorax hydrogeniformans sp. nov., an anaerobic, haloalkaliphilic bacterium fermenting proteinaceous compounds with high hydrogen production.</title>
        <authorList>
            <person name="Boltyanskaya Y."/>
            <person name="Detkova E."/>
            <person name="Pimenov N."/>
            <person name="Kevbrin V."/>
        </authorList>
    </citation>
    <scope>NUCLEOTIDE SEQUENCE</scope>
    <source>
        <strain evidence="7">Z-710</strain>
    </source>
</reference>
<dbReference type="InterPro" id="IPR058240">
    <property type="entry name" value="rSAM_sf"/>
</dbReference>
<dbReference type="GO" id="GO:0051536">
    <property type="term" value="F:iron-sulfur cluster binding"/>
    <property type="evidence" value="ECO:0007669"/>
    <property type="project" value="UniProtKB-KW"/>
</dbReference>
<dbReference type="PROSITE" id="PS51918">
    <property type="entry name" value="RADICAL_SAM"/>
    <property type="match status" value="1"/>
</dbReference>
<dbReference type="CDD" id="cd01335">
    <property type="entry name" value="Radical_SAM"/>
    <property type="match status" value="1"/>
</dbReference>
<protein>
    <submittedName>
        <fullName evidence="7">Radical SAM protein</fullName>
    </submittedName>
</protein>
<dbReference type="InterPro" id="IPR051198">
    <property type="entry name" value="BchE-like"/>
</dbReference>
<evidence type="ECO:0000256" key="3">
    <source>
        <dbReference type="ARBA" id="ARBA00022723"/>
    </source>
</evidence>
<dbReference type="PANTHER" id="PTHR43409:SF4">
    <property type="entry name" value="RADICAL SAM SUPERFAMILY PROTEIN"/>
    <property type="match status" value="1"/>
</dbReference>
<organism evidence="7">
    <name type="scientific">Proteinivorax hydrogeniformans</name>
    <dbReference type="NCBI Taxonomy" id="1826727"/>
    <lineage>
        <taxon>Bacteria</taxon>
        <taxon>Bacillati</taxon>
        <taxon>Bacillota</taxon>
        <taxon>Clostridia</taxon>
        <taxon>Eubacteriales</taxon>
        <taxon>Proteinivoracaceae</taxon>
        <taxon>Proteinivorax</taxon>
    </lineage>
</organism>
<dbReference type="Pfam" id="PF04055">
    <property type="entry name" value="Radical_SAM"/>
    <property type="match status" value="1"/>
</dbReference>
<dbReference type="InterPro" id="IPR007197">
    <property type="entry name" value="rSAM"/>
</dbReference>
<dbReference type="GO" id="GO:0003824">
    <property type="term" value="F:catalytic activity"/>
    <property type="evidence" value="ECO:0007669"/>
    <property type="project" value="InterPro"/>
</dbReference>
<accession>A0AAU8HRR3</accession>
<feature type="domain" description="Radical SAM core" evidence="6">
    <location>
        <begin position="9"/>
        <end position="246"/>
    </location>
</feature>
<dbReference type="SFLD" id="SFLDG01095">
    <property type="entry name" value="Uncharacterised_Radical_SAM_Su"/>
    <property type="match status" value="1"/>
</dbReference>
<dbReference type="RefSeq" id="WP_353892596.1">
    <property type="nucleotide sequence ID" value="NZ_CP159485.1"/>
</dbReference>